<dbReference type="Gene3D" id="3.10.20.90">
    <property type="entry name" value="Phosphatidylinositol 3-kinase Catalytic Subunit, Chain A, domain 1"/>
    <property type="match status" value="3"/>
</dbReference>
<dbReference type="InterPro" id="IPR029071">
    <property type="entry name" value="Ubiquitin-like_domsf"/>
</dbReference>
<dbReference type="AlphaFoldDB" id="A0A396GDL5"/>
<sequence>MPSIVISNETPSVITNDVEEIEPQPTNYINLHVKDTDDIKLYFRLKKTTQMRKLMDSIVISNETPSVITNDVEEIEPQPTNYINLHVKDTDDIKLYFRLKKTTQMRKLMDSYCDRNALDFYLMVFLFNGRRIYPHQTPYELDLEDDDAIDAVLHQQWRREPINIKVKGQDGFQASFRIRKSAALKKLMDQYCYQYCLDVNGVGLLFNGYLVQPEQTPFELGIEDGDEMLAMLHLRTGHARCL</sequence>
<accession>A0A396GDL5</accession>
<organism evidence="2 3">
    <name type="scientific">Medicago truncatula</name>
    <name type="common">Barrel medic</name>
    <name type="synonym">Medicago tribuloides</name>
    <dbReference type="NCBI Taxonomy" id="3880"/>
    <lineage>
        <taxon>Eukaryota</taxon>
        <taxon>Viridiplantae</taxon>
        <taxon>Streptophyta</taxon>
        <taxon>Embryophyta</taxon>
        <taxon>Tracheophyta</taxon>
        <taxon>Spermatophyta</taxon>
        <taxon>Magnoliopsida</taxon>
        <taxon>eudicotyledons</taxon>
        <taxon>Gunneridae</taxon>
        <taxon>Pentapetalae</taxon>
        <taxon>rosids</taxon>
        <taxon>fabids</taxon>
        <taxon>Fabales</taxon>
        <taxon>Fabaceae</taxon>
        <taxon>Papilionoideae</taxon>
        <taxon>50 kb inversion clade</taxon>
        <taxon>NPAAA clade</taxon>
        <taxon>Hologalegina</taxon>
        <taxon>IRL clade</taxon>
        <taxon>Trifolieae</taxon>
        <taxon>Medicago</taxon>
    </lineage>
</organism>
<gene>
    <name evidence="2" type="ORF">MtrunA17_Chr8g0337921</name>
</gene>
<dbReference type="EMBL" id="PSQE01000008">
    <property type="protein sequence ID" value="RHN38883.1"/>
    <property type="molecule type" value="Genomic_DNA"/>
</dbReference>
<dbReference type="InterPro" id="IPR000626">
    <property type="entry name" value="Ubiquitin-like_dom"/>
</dbReference>
<comment type="caution">
    <text evidence="2">The sequence shown here is derived from an EMBL/GenBank/DDBJ whole genome shotgun (WGS) entry which is preliminary data.</text>
</comment>
<proteinExistence type="predicted"/>
<name>A0A396GDL5_MEDTR</name>
<evidence type="ECO:0000259" key="1">
    <source>
        <dbReference type="PROSITE" id="PS50053"/>
    </source>
</evidence>
<dbReference type="SUPFAM" id="SSF54236">
    <property type="entry name" value="Ubiquitin-like"/>
    <property type="match status" value="2"/>
</dbReference>
<dbReference type="Pfam" id="PF11976">
    <property type="entry name" value="Rad60-SLD"/>
    <property type="match status" value="2"/>
</dbReference>
<dbReference type="PROSITE" id="PS50053">
    <property type="entry name" value="UBIQUITIN_2"/>
    <property type="match status" value="2"/>
</dbReference>
<protein>
    <submittedName>
        <fullName evidence="2">Putative Ubiquitin domain-containing protein</fullName>
    </submittedName>
</protein>
<dbReference type="InterPro" id="IPR022617">
    <property type="entry name" value="Rad60/SUMO-like_dom"/>
</dbReference>
<evidence type="ECO:0000313" key="3">
    <source>
        <dbReference type="Proteomes" id="UP000265566"/>
    </source>
</evidence>
<feature type="domain" description="Ubiquitin-like" evidence="1">
    <location>
        <begin position="83"/>
        <end position="155"/>
    </location>
</feature>
<feature type="domain" description="Ubiquitin-like" evidence="1">
    <location>
        <begin position="162"/>
        <end position="237"/>
    </location>
</feature>
<dbReference type="PANTHER" id="PTHR10562">
    <property type="entry name" value="SMALL UBIQUITIN-RELATED MODIFIER"/>
    <property type="match status" value="1"/>
</dbReference>
<evidence type="ECO:0000313" key="2">
    <source>
        <dbReference type="EMBL" id="RHN38883.1"/>
    </source>
</evidence>
<dbReference type="Gramene" id="rna44858">
    <property type="protein sequence ID" value="RHN38883.1"/>
    <property type="gene ID" value="gene44858"/>
</dbReference>
<reference evidence="3" key="1">
    <citation type="journal article" date="2018" name="Nat. Plants">
        <title>Whole-genome landscape of Medicago truncatula symbiotic genes.</title>
        <authorList>
            <person name="Pecrix Y."/>
            <person name="Staton S.E."/>
            <person name="Sallet E."/>
            <person name="Lelandais-Briere C."/>
            <person name="Moreau S."/>
            <person name="Carrere S."/>
            <person name="Blein T."/>
            <person name="Jardinaud M.F."/>
            <person name="Latrasse D."/>
            <person name="Zouine M."/>
            <person name="Zahm M."/>
            <person name="Kreplak J."/>
            <person name="Mayjonade B."/>
            <person name="Satge C."/>
            <person name="Perez M."/>
            <person name="Cauet S."/>
            <person name="Marande W."/>
            <person name="Chantry-Darmon C."/>
            <person name="Lopez-Roques C."/>
            <person name="Bouchez O."/>
            <person name="Berard A."/>
            <person name="Debelle F."/>
            <person name="Munos S."/>
            <person name="Bendahmane A."/>
            <person name="Berges H."/>
            <person name="Niebel A."/>
            <person name="Buitink J."/>
            <person name="Frugier F."/>
            <person name="Benhamed M."/>
            <person name="Crespi M."/>
            <person name="Gouzy J."/>
            <person name="Gamas P."/>
        </authorList>
    </citation>
    <scope>NUCLEOTIDE SEQUENCE [LARGE SCALE GENOMIC DNA]</scope>
    <source>
        <strain evidence="3">cv. Jemalong A17</strain>
    </source>
</reference>
<dbReference type="SMART" id="SM00213">
    <property type="entry name" value="UBQ"/>
    <property type="match status" value="2"/>
</dbReference>
<dbReference type="Proteomes" id="UP000265566">
    <property type="component" value="Chromosome 8"/>
</dbReference>